<evidence type="ECO:0000313" key="2">
    <source>
        <dbReference type="Proteomes" id="UP000470213"/>
    </source>
</evidence>
<dbReference type="AlphaFoldDB" id="A0A7X5LKR8"/>
<sequence>MTNNASKKTLILMVIVFVLPVVLAKLALDHDWFNRGVTNKGNLLSPTLNVSSLLVGSEGAGNEPKWRLMYVLPSTCDKTCENALFSINQVWLALGKESDRAEPLVLVTPTSDKQALSALDAYPNVRTQEVDGEATNMLASQSVYIVDTLNNAMLFYQVDSDREVAVLESRNMLADIKKLLKLSRIG</sequence>
<gene>
    <name evidence="1" type="ORF">GTH32_06245</name>
</gene>
<dbReference type="RefSeq" id="WP_163084389.1">
    <property type="nucleotide sequence ID" value="NZ_JAAAWN010000006.1"/>
</dbReference>
<proteinExistence type="predicted"/>
<comment type="caution">
    <text evidence="1">The sequence shown here is derived from an EMBL/GenBank/DDBJ whole genome shotgun (WGS) entry which is preliminary data.</text>
</comment>
<accession>A0A7X5LKR8</accession>
<keyword evidence="2" id="KW-1185">Reference proteome</keyword>
<name>A0A7X5LKR8_9ALTE</name>
<dbReference type="EMBL" id="JAAAWN010000006">
    <property type="protein sequence ID" value="NDV90799.1"/>
    <property type="molecule type" value="Genomic_DNA"/>
</dbReference>
<evidence type="ECO:0008006" key="3">
    <source>
        <dbReference type="Google" id="ProtNLM"/>
    </source>
</evidence>
<reference evidence="1 2" key="1">
    <citation type="submission" date="2020-01" db="EMBL/GenBank/DDBJ databases">
        <authorList>
            <person name="Chen J."/>
            <person name="Zhu S."/>
            <person name="Yang J."/>
        </authorList>
    </citation>
    <scope>NUCLEOTIDE SEQUENCE [LARGE SCALE GENOMIC DNA]</scope>
    <source>
        <strain evidence="1 2">345S023</strain>
    </source>
</reference>
<organism evidence="1 2">
    <name type="scientific">Alteromonas profundi</name>
    <dbReference type="NCBI Taxonomy" id="2696062"/>
    <lineage>
        <taxon>Bacteria</taxon>
        <taxon>Pseudomonadati</taxon>
        <taxon>Pseudomonadota</taxon>
        <taxon>Gammaproteobacteria</taxon>
        <taxon>Alteromonadales</taxon>
        <taxon>Alteromonadaceae</taxon>
        <taxon>Alteromonas/Salinimonas group</taxon>
        <taxon>Alteromonas</taxon>
    </lineage>
</organism>
<evidence type="ECO:0000313" key="1">
    <source>
        <dbReference type="EMBL" id="NDV90799.1"/>
    </source>
</evidence>
<dbReference type="Proteomes" id="UP000470213">
    <property type="component" value="Unassembled WGS sequence"/>
</dbReference>
<protein>
    <recommendedName>
        <fullName evidence="3">Cytochrome oxidase assembly protein</fullName>
    </recommendedName>
</protein>